<feature type="region of interest" description="Leucine repeat I (LRI)" evidence="5">
    <location>
        <begin position="218"/>
        <end position="278"/>
    </location>
</feature>
<accession>A0AAN9JLA6</accession>
<dbReference type="PROSITE" id="PS50985">
    <property type="entry name" value="GRAS"/>
    <property type="match status" value="1"/>
</dbReference>
<keyword evidence="2" id="KW-0805">Transcription regulation</keyword>
<protein>
    <recommendedName>
        <fullName evidence="9">Exocyst subunit Exo70 family protein</fullName>
    </recommendedName>
</protein>
<keyword evidence="8" id="KW-1185">Reference proteome</keyword>
<evidence type="ECO:0000256" key="6">
    <source>
        <dbReference type="SAM" id="Phobius"/>
    </source>
</evidence>
<comment type="subcellular location">
    <subcellularLocation>
        <location evidence="1">Nucleus</location>
    </subcellularLocation>
</comment>
<feature type="transmembrane region" description="Helical" evidence="6">
    <location>
        <begin position="139"/>
        <end position="172"/>
    </location>
</feature>
<feature type="transmembrane region" description="Helical" evidence="6">
    <location>
        <begin position="111"/>
        <end position="127"/>
    </location>
</feature>
<keyword evidence="6" id="KW-1133">Transmembrane helix</keyword>
<keyword evidence="6" id="KW-0812">Transmembrane</keyword>
<comment type="caution">
    <text evidence="5">Lacks conserved residue(s) required for the propagation of feature annotation.</text>
</comment>
<feature type="transmembrane region" description="Helical" evidence="6">
    <location>
        <begin position="20"/>
        <end position="39"/>
    </location>
</feature>
<evidence type="ECO:0000256" key="3">
    <source>
        <dbReference type="ARBA" id="ARBA00023163"/>
    </source>
</evidence>
<dbReference type="AlphaFoldDB" id="A0AAN9JLA6"/>
<feature type="transmembrane region" description="Helical" evidence="6">
    <location>
        <begin position="80"/>
        <end position="99"/>
    </location>
</feature>
<comment type="caution">
    <text evidence="7">The sequence shown here is derived from an EMBL/GenBank/DDBJ whole genome shotgun (WGS) entry which is preliminary data.</text>
</comment>
<dbReference type="Pfam" id="PF03514">
    <property type="entry name" value="GRAS"/>
    <property type="match status" value="1"/>
</dbReference>
<evidence type="ECO:0000256" key="5">
    <source>
        <dbReference type="PROSITE-ProRule" id="PRU01191"/>
    </source>
</evidence>
<feature type="transmembrane region" description="Helical" evidence="6">
    <location>
        <begin position="51"/>
        <end position="68"/>
    </location>
</feature>
<organism evidence="7 8">
    <name type="scientific">Clitoria ternatea</name>
    <name type="common">Butterfly pea</name>
    <dbReference type="NCBI Taxonomy" id="43366"/>
    <lineage>
        <taxon>Eukaryota</taxon>
        <taxon>Viridiplantae</taxon>
        <taxon>Streptophyta</taxon>
        <taxon>Embryophyta</taxon>
        <taxon>Tracheophyta</taxon>
        <taxon>Spermatophyta</taxon>
        <taxon>Magnoliopsida</taxon>
        <taxon>eudicotyledons</taxon>
        <taxon>Gunneridae</taxon>
        <taxon>Pentapetalae</taxon>
        <taxon>rosids</taxon>
        <taxon>fabids</taxon>
        <taxon>Fabales</taxon>
        <taxon>Fabaceae</taxon>
        <taxon>Papilionoideae</taxon>
        <taxon>50 kb inversion clade</taxon>
        <taxon>NPAAA clade</taxon>
        <taxon>indigoferoid/millettioid clade</taxon>
        <taxon>Phaseoleae</taxon>
        <taxon>Clitoria</taxon>
    </lineage>
</organism>
<keyword evidence="6" id="KW-0472">Membrane</keyword>
<evidence type="ECO:0008006" key="9">
    <source>
        <dbReference type="Google" id="ProtNLM"/>
    </source>
</evidence>
<keyword evidence="3" id="KW-0804">Transcription</keyword>
<evidence type="ECO:0000256" key="2">
    <source>
        <dbReference type="ARBA" id="ARBA00023015"/>
    </source>
</evidence>
<dbReference type="InterPro" id="IPR005202">
    <property type="entry name" value="TF_GRAS"/>
</dbReference>
<dbReference type="EMBL" id="JAYKXN010000003">
    <property type="protein sequence ID" value="KAK7299848.1"/>
    <property type="molecule type" value="Genomic_DNA"/>
</dbReference>
<dbReference type="Proteomes" id="UP001359559">
    <property type="component" value="Unassembled WGS sequence"/>
</dbReference>
<name>A0AAN9JLA6_CLITE</name>
<evidence type="ECO:0000256" key="1">
    <source>
        <dbReference type="ARBA" id="ARBA00004123"/>
    </source>
</evidence>
<sequence>MVLMLDQIGRWLMQPQIWRFVCFASSVTGLVCYALSSSFNLLFGEWNMLKILFYTVFCFMFCLAILFAKAWQQNTHPTGLLCKAHLSVVVLTATSVYSFFYDRAVNTKPDAFSLISSSAFSIMSLGLSRQTHFGFEVDLLYFFLGCLMLQLMKIKLLLGIVGACFSYFLVIFRSMLQNHEDVVHSQQANTDIGFVTDMLDPDSGNGTNIVLSDMGLGTTLKHVLVACAKAIADTDLIMTRWLIQKSREMVSVSGEPMQRLGAYVLEALVARLAHSGSSIYKALKPFEPTDANLLSYTHIFYQICPYIKFGYISANGVIAEAMKDQDKNSYN</sequence>
<proteinExistence type="inferred from homology"/>
<gene>
    <name evidence="7" type="ORF">RJT34_10676</name>
</gene>
<evidence type="ECO:0000313" key="8">
    <source>
        <dbReference type="Proteomes" id="UP001359559"/>
    </source>
</evidence>
<evidence type="ECO:0000313" key="7">
    <source>
        <dbReference type="EMBL" id="KAK7299848.1"/>
    </source>
</evidence>
<comment type="similarity">
    <text evidence="5">Belongs to the GRAS family.</text>
</comment>
<evidence type="ECO:0000256" key="4">
    <source>
        <dbReference type="ARBA" id="ARBA00023242"/>
    </source>
</evidence>
<reference evidence="7 8" key="1">
    <citation type="submission" date="2024-01" db="EMBL/GenBank/DDBJ databases">
        <title>The genomes of 5 underutilized Papilionoideae crops provide insights into root nodulation and disease resistance.</title>
        <authorList>
            <person name="Yuan L."/>
        </authorList>
    </citation>
    <scope>NUCLEOTIDE SEQUENCE [LARGE SCALE GENOMIC DNA]</scope>
    <source>
        <strain evidence="7">LY-2023</strain>
        <tissue evidence="7">Leaf</tissue>
    </source>
</reference>
<dbReference type="GO" id="GO:0005634">
    <property type="term" value="C:nucleus"/>
    <property type="evidence" value="ECO:0007669"/>
    <property type="project" value="UniProtKB-SubCell"/>
</dbReference>
<keyword evidence="4" id="KW-0539">Nucleus</keyword>
<dbReference type="PANTHER" id="PTHR31636">
    <property type="entry name" value="OSJNBA0084A10.13 PROTEIN-RELATED"/>
    <property type="match status" value="1"/>
</dbReference>